<dbReference type="PROSITE" id="PS51747">
    <property type="entry name" value="CYT_DCMP_DEAMINASES_2"/>
    <property type="match status" value="1"/>
</dbReference>
<evidence type="ECO:0000313" key="13">
    <source>
        <dbReference type="EnsemblMetazoa" id="XP_022650010"/>
    </source>
</evidence>
<evidence type="ECO:0000259" key="12">
    <source>
        <dbReference type="PROSITE" id="PS51747"/>
    </source>
</evidence>
<evidence type="ECO:0000256" key="3">
    <source>
        <dbReference type="ARBA" id="ARBA00022723"/>
    </source>
</evidence>
<dbReference type="Gene3D" id="3.40.140.10">
    <property type="entry name" value="Cytidine Deaminase, domain 2"/>
    <property type="match status" value="1"/>
</dbReference>
<evidence type="ECO:0000256" key="8">
    <source>
        <dbReference type="ARBA" id="ARBA00038938"/>
    </source>
</evidence>
<keyword evidence="4" id="KW-0545">Nucleotide biosynthesis</keyword>
<dbReference type="InterPro" id="IPR016193">
    <property type="entry name" value="Cytidine_deaminase-like"/>
</dbReference>
<dbReference type="RefSeq" id="XP_022650010.1">
    <property type="nucleotide sequence ID" value="XM_022794275.1"/>
</dbReference>
<accession>A0A7M7JNI4</accession>
<evidence type="ECO:0000256" key="10">
    <source>
        <dbReference type="ARBA" id="ARBA00052978"/>
    </source>
</evidence>
<dbReference type="EC" id="3.5.4.12" evidence="8"/>
<proteinExistence type="inferred from homology"/>
<dbReference type="InterPro" id="IPR016192">
    <property type="entry name" value="APOBEC/CMP_deaminase_Zn-bd"/>
</dbReference>
<keyword evidence="5" id="KW-0378">Hydrolase</keyword>
<keyword evidence="14" id="KW-1185">Reference proteome</keyword>
<keyword evidence="6" id="KW-0862">Zinc</keyword>
<comment type="cofactor">
    <cofactor evidence="1">
        <name>Zn(2+)</name>
        <dbReference type="ChEBI" id="CHEBI:29105"/>
    </cofactor>
</comment>
<dbReference type="InterPro" id="IPR015517">
    <property type="entry name" value="dCMP_deaminase-rel"/>
</dbReference>
<dbReference type="InParanoid" id="A0A7M7JNI4"/>
<dbReference type="GO" id="GO:0008270">
    <property type="term" value="F:zinc ion binding"/>
    <property type="evidence" value="ECO:0007669"/>
    <property type="project" value="InterPro"/>
</dbReference>
<organism evidence="13 14">
    <name type="scientific">Varroa destructor</name>
    <name type="common">Honeybee mite</name>
    <dbReference type="NCBI Taxonomy" id="109461"/>
    <lineage>
        <taxon>Eukaryota</taxon>
        <taxon>Metazoa</taxon>
        <taxon>Ecdysozoa</taxon>
        <taxon>Arthropoda</taxon>
        <taxon>Chelicerata</taxon>
        <taxon>Arachnida</taxon>
        <taxon>Acari</taxon>
        <taxon>Parasitiformes</taxon>
        <taxon>Mesostigmata</taxon>
        <taxon>Gamasina</taxon>
        <taxon>Dermanyssoidea</taxon>
        <taxon>Varroidae</taxon>
        <taxon>Varroa</taxon>
    </lineage>
</organism>
<dbReference type="GO" id="GO:0005737">
    <property type="term" value="C:cytoplasm"/>
    <property type="evidence" value="ECO:0007669"/>
    <property type="project" value="TreeGrafter"/>
</dbReference>
<evidence type="ECO:0000313" key="14">
    <source>
        <dbReference type="Proteomes" id="UP000594260"/>
    </source>
</evidence>
<dbReference type="AlphaFoldDB" id="A0A7M7JNI4"/>
<dbReference type="FunFam" id="3.40.140.10:FF:000021">
    <property type="entry name" value="Deoxycytidylate deaminase"/>
    <property type="match status" value="1"/>
</dbReference>
<dbReference type="SUPFAM" id="SSF53927">
    <property type="entry name" value="Cytidine deaminase-like"/>
    <property type="match status" value="1"/>
</dbReference>
<evidence type="ECO:0000256" key="11">
    <source>
        <dbReference type="ARBA" id="ARBA00071625"/>
    </source>
</evidence>
<dbReference type="GO" id="GO:0004132">
    <property type="term" value="F:dCMP deaminase activity"/>
    <property type="evidence" value="ECO:0007669"/>
    <property type="project" value="UniProtKB-EC"/>
</dbReference>
<comment type="catalytic activity">
    <reaction evidence="10">
        <text>dCMP + H2O + H(+) = dUMP + NH4(+)</text>
        <dbReference type="Rhea" id="RHEA:22924"/>
        <dbReference type="ChEBI" id="CHEBI:15377"/>
        <dbReference type="ChEBI" id="CHEBI:15378"/>
        <dbReference type="ChEBI" id="CHEBI:28938"/>
        <dbReference type="ChEBI" id="CHEBI:57566"/>
        <dbReference type="ChEBI" id="CHEBI:246422"/>
        <dbReference type="EC" id="3.5.4.12"/>
    </reaction>
</comment>
<evidence type="ECO:0000256" key="7">
    <source>
        <dbReference type="ARBA" id="ARBA00037036"/>
    </source>
</evidence>
<dbReference type="GeneID" id="111245654"/>
<dbReference type="FunCoup" id="A0A7M7JNI4">
    <property type="interactions" value="649"/>
</dbReference>
<dbReference type="GO" id="GO:0009165">
    <property type="term" value="P:nucleotide biosynthetic process"/>
    <property type="evidence" value="ECO:0007669"/>
    <property type="project" value="UniProtKB-KW"/>
</dbReference>
<dbReference type="InterPro" id="IPR002125">
    <property type="entry name" value="CMP_dCMP_dom"/>
</dbReference>
<dbReference type="EnsemblMetazoa" id="XM_022794275">
    <property type="protein sequence ID" value="XP_022650010"/>
    <property type="gene ID" value="LOC111245654"/>
</dbReference>
<dbReference type="Pfam" id="PF00383">
    <property type="entry name" value="dCMP_cyt_deam_1"/>
    <property type="match status" value="1"/>
</dbReference>
<reference evidence="13" key="1">
    <citation type="submission" date="2021-01" db="UniProtKB">
        <authorList>
            <consortium name="EnsemblMetazoa"/>
        </authorList>
    </citation>
    <scope>IDENTIFICATION</scope>
</reference>
<comment type="similarity">
    <text evidence="2">Belongs to the cytidine and deoxycytidylate deaminase family.</text>
</comment>
<dbReference type="PROSITE" id="PS00903">
    <property type="entry name" value="CYT_DCMP_DEAMINASES_1"/>
    <property type="match status" value="1"/>
</dbReference>
<dbReference type="KEGG" id="vde:111245654"/>
<evidence type="ECO:0000256" key="1">
    <source>
        <dbReference type="ARBA" id="ARBA00001947"/>
    </source>
</evidence>
<evidence type="ECO:0000256" key="6">
    <source>
        <dbReference type="ARBA" id="ARBA00022833"/>
    </source>
</evidence>
<comment type="function">
    <text evidence="7">Supplies the nucleotide substrate for thymidylate synthetase.</text>
</comment>
<dbReference type="PANTHER" id="PTHR11086">
    <property type="entry name" value="DEOXYCYTIDYLATE DEAMINASE-RELATED"/>
    <property type="match status" value="1"/>
</dbReference>
<keyword evidence="3" id="KW-0479">Metal-binding</keyword>
<dbReference type="Proteomes" id="UP000594260">
    <property type="component" value="Unplaced"/>
</dbReference>
<evidence type="ECO:0000256" key="5">
    <source>
        <dbReference type="ARBA" id="ARBA00022801"/>
    </source>
</evidence>
<dbReference type="OMA" id="HCEEVGC"/>
<dbReference type="OrthoDB" id="6710946at2759"/>
<name>A0A7M7JNI4_VARDE</name>
<dbReference type="CDD" id="cd01286">
    <property type="entry name" value="deoxycytidylate_deaminase"/>
    <property type="match status" value="1"/>
</dbReference>
<dbReference type="InterPro" id="IPR035105">
    <property type="entry name" value="Deoxycytidylate_deaminase_dom"/>
</dbReference>
<protein>
    <recommendedName>
        <fullName evidence="11">Probable deoxycytidylate deaminase</fullName>
        <ecNumber evidence="8">3.5.4.12</ecNumber>
    </recommendedName>
    <alternativeName>
        <fullName evidence="9">dCMP deaminase</fullName>
    </alternativeName>
</protein>
<evidence type="ECO:0000256" key="9">
    <source>
        <dbReference type="ARBA" id="ARBA00041763"/>
    </source>
</evidence>
<sequence length="195" mass="21890">MESIKPDYVGNKDGRSVESITGDLVSARSRSPEKARSDYLRWEDYFMSLAALSARRSKDPNTQVGAAIVTRDHKIVGLGYNGMPIGCHDDIMPWGKVGDDLSKTKYGFVCHAEMNAIMNKNTHDISGSTLYTTHFPCNECAKLVVQAQIKQVVYLHHKKPKDPIYVASSFLLDTAGVRYRQFQGERTELVINLNY</sequence>
<feature type="domain" description="CMP/dCMP-type deaminase" evidence="12">
    <location>
        <begin position="41"/>
        <end position="179"/>
    </location>
</feature>
<evidence type="ECO:0000256" key="2">
    <source>
        <dbReference type="ARBA" id="ARBA00006576"/>
    </source>
</evidence>
<dbReference type="PANTHER" id="PTHR11086:SF18">
    <property type="entry name" value="DEOXYCYTIDYLATE DEAMINASE"/>
    <property type="match status" value="1"/>
</dbReference>
<evidence type="ECO:0000256" key="4">
    <source>
        <dbReference type="ARBA" id="ARBA00022727"/>
    </source>
</evidence>